<feature type="compositionally biased region" description="Low complexity" evidence="2">
    <location>
        <begin position="1054"/>
        <end position="1075"/>
    </location>
</feature>
<feature type="region of interest" description="Disordered" evidence="2">
    <location>
        <begin position="1054"/>
        <end position="1095"/>
    </location>
</feature>
<proteinExistence type="predicted"/>
<accession>A0A0V0QGV4</accession>
<evidence type="ECO:0000313" key="3">
    <source>
        <dbReference type="EMBL" id="KRX01430.1"/>
    </source>
</evidence>
<feature type="region of interest" description="Disordered" evidence="2">
    <location>
        <begin position="338"/>
        <end position="357"/>
    </location>
</feature>
<feature type="compositionally biased region" description="Polar residues" evidence="2">
    <location>
        <begin position="980"/>
        <end position="998"/>
    </location>
</feature>
<keyword evidence="4" id="KW-1185">Reference proteome</keyword>
<sequence>MEESNYRTQESHEQLMNQLKVYQALWTIHSQTKMLEPQIFQQLQNLLFENKQDLEAIYLLTDGWPNRGLQTVQENSDLAKNLIQQRKTVVRINSICFMQGGVESQEDRDKAKAVLQELAQVSGGTYKDNTTQRLGNLPTSTTHKQQIKNYSSDANNKSMQTLIQYLLNENDKLYNIIEKVTDERDKAQAKSLINEQIAYQNEESGSYLLKEYTNIITNKSDCIKEQNLQIREKQELIDHLTLQIEQLQKQHQNLSQNILPSPRSQNQNQSLENQSQNPILKQGQKLNQEKLQQNQIQQQFQQNTQINKSLQQQQNQIQQLQEQQKQQQLLQQQPQNLNNQKNYQNGSLKNQQINSPQNDKLEKQGVIIRYKEILSDNIQKLKQQINNASFINPNQSFFNNFNQQVTQMQNFNQTSNSIAPYLKTEDQDEQHITFIKEQRHMVGDDQSDEESLEENLPDKVNNLKTKNKPENQKLVPQLNLNKAKQIQDYNMKRAALNQQEQEMKKYQQQVLRQMQEAQLEEDLINCKIQIQEQMMKNKVVEDQIDEMKKDFEELEQRNEILINSNKNYQSQWQKVFHSLYFYREYYISDNKYFLLSKQKQKQEIPLLLGPGEQFMQSICNEYNLEDSFFSPESLVRFIKKKDVSKQQKDWKLPDLTKVNEEVFEILSARQQQISQQINEQIYDDKMLDNPMIPSHQRIEIDNRKSEEAVFSPEGEIQKTKIQAFHPGIQSLYNSCTTNTQDFIRNKNSTVNKINMRFNRAQTDCNYKGLLNKIKNQEQLQNNQNDDCPIDNQNNNNFSLFSSPTNPLNFKEIQQIYFQNYNLQNNNQNLENQNNHANTQMVKKNGGHNDQQNQIEFPLFVKSQRQLFNNNQNPNNNNKDFLSKNQTEQKQSIEFQQQIQNFDTNLFQKFNQNKFDDNIYDKNNNSNNNIFSKQLDFKKKNPNTQTCQNFQQSFSKIAQRNNVQLNLNEDFFSKFQNKQSIYSSQKPNQDNKNLEQTQDQIQKQNQFSQLQQLSNQIFKNKSNVLNNSQQALQNQNFSQQSISNPSENIQKIKNTNTNKNKNKNNITNNTNSTSSSKENKENSQDSLSQSFLNSQQNSQIIQQNQNQNNILNSFKKFSNSQSQTQIKNQKNTISQNTNDFQKLESISNISNKDFFSEISYENNYVNIAANNFDVLNNKNQLEQQFLQEKIYFQTPQPQVNNQNQQQNYNYSCSKNLFQKLSQNGLLQKNQQNQAQIKSPQNILIQQEHEKYQQFLKKLDNNETKTLPNKNHDNSNNYNNYNNNNSSTIPIIPETSYFQQQQKQSQIQLLSDYNHEKNNQQQQIPPSSIDHFKQIYQQKIKKLKKECSQTPDSKSILQQNSQNSNFQSKIFQNEQQQQYQQQQQQHQAKGIMTPLQNYSQGKSFREIFSVILQNLSEIPGNYVWRILLELAEISKKEYLFQHAKCFYSICISLQPFHYEIWLDFAKMEEELGNIQKAIQILENSLQFFKNNEILILKLLKIYDKQGDIIKVRQVLSKLANQKLEKVWKIILEGALIELKHGKLQHAEKALNFLSQNLEYNDNASNGQIKYGQVNQTSIIVASQRNNLETLFRNFVNV</sequence>
<keyword evidence="1" id="KW-0175">Coiled coil</keyword>
<evidence type="ECO:0000313" key="4">
    <source>
        <dbReference type="Proteomes" id="UP000054937"/>
    </source>
</evidence>
<feature type="coiled-coil region" evidence="1">
    <location>
        <begin position="223"/>
        <end position="257"/>
    </location>
</feature>
<feature type="coiled-coil region" evidence="1">
    <location>
        <begin position="1462"/>
        <end position="1489"/>
    </location>
</feature>
<evidence type="ECO:0000256" key="2">
    <source>
        <dbReference type="SAM" id="MobiDB-lite"/>
    </source>
</evidence>
<protein>
    <submittedName>
        <fullName evidence="3">Uncharacterized protein</fullName>
    </submittedName>
</protein>
<feature type="compositionally biased region" description="Polar residues" evidence="2">
    <location>
        <begin position="346"/>
        <end position="357"/>
    </location>
</feature>
<feature type="compositionally biased region" description="Low complexity" evidence="2">
    <location>
        <begin position="1083"/>
        <end position="1095"/>
    </location>
</feature>
<dbReference type="Proteomes" id="UP000054937">
    <property type="component" value="Unassembled WGS sequence"/>
</dbReference>
<dbReference type="SUPFAM" id="SSF48452">
    <property type="entry name" value="TPR-like"/>
    <property type="match status" value="1"/>
</dbReference>
<dbReference type="OrthoDB" id="304539at2759"/>
<reference evidence="3 4" key="1">
    <citation type="journal article" date="2015" name="Sci. Rep.">
        <title>Genome of the facultative scuticociliatosis pathogen Pseudocohnilembus persalinus provides insight into its virulence through horizontal gene transfer.</title>
        <authorList>
            <person name="Xiong J."/>
            <person name="Wang G."/>
            <person name="Cheng J."/>
            <person name="Tian M."/>
            <person name="Pan X."/>
            <person name="Warren A."/>
            <person name="Jiang C."/>
            <person name="Yuan D."/>
            <person name="Miao W."/>
        </authorList>
    </citation>
    <scope>NUCLEOTIDE SEQUENCE [LARGE SCALE GENOMIC DNA]</scope>
    <source>
        <strain evidence="3">36N120E</strain>
    </source>
</reference>
<feature type="region of interest" description="Disordered" evidence="2">
    <location>
        <begin position="980"/>
        <end position="999"/>
    </location>
</feature>
<name>A0A0V0QGV4_PSEPJ</name>
<dbReference type="Gene3D" id="1.25.40.10">
    <property type="entry name" value="Tetratricopeptide repeat domain"/>
    <property type="match status" value="1"/>
</dbReference>
<feature type="coiled-coil region" evidence="1">
    <location>
        <begin position="296"/>
        <end position="333"/>
    </location>
</feature>
<comment type="caution">
    <text evidence="3">The sequence shown here is derived from an EMBL/GenBank/DDBJ whole genome shotgun (WGS) entry which is preliminary data.</text>
</comment>
<gene>
    <name evidence="3" type="ORF">PPERSA_01333</name>
</gene>
<feature type="coiled-coil region" evidence="1">
    <location>
        <begin position="489"/>
        <end position="571"/>
    </location>
</feature>
<feature type="coiled-coil region" evidence="1">
    <location>
        <begin position="812"/>
        <end position="839"/>
    </location>
</feature>
<feature type="compositionally biased region" description="Low complexity" evidence="2">
    <location>
        <begin position="868"/>
        <end position="877"/>
    </location>
</feature>
<evidence type="ECO:0000256" key="1">
    <source>
        <dbReference type="SAM" id="Coils"/>
    </source>
</evidence>
<dbReference type="InParanoid" id="A0A0V0QGV4"/>
<organism evidence="3 4">
    <name type="scientific">Pseudocohnilembus persalinus</name>
    <name type="common">Ciliate</name>
    <dbReference type="NCBI Taxonomy" id="266149"/>
    <lineage>
        <taxon>Eukaryota</taxon>
        <taxon>Sar</taxon>
        <taxon>Alveolata</taxon>
        <taxon>Ciliophora</taxon>
        <taxon>Intramacronucleata</taxon>
        <taxon>Oligohymenophorea</taxon>
        <taxon>Scuticociliatia</taxon>
        <taxon>Philasterida</taxon>
        <taxon>Pseudocohnilembidae</taxon>
        <taxon>Pseudocohnilembus</taxon>
    </lineage>
</organism>
<dbReference type="InterPro" id="IPR011990">
    <property type="entry name" value="TPR-like_helical_dom_sf"/>
</dbReference>
<feature type="region of interest" description="Disordered" evidence="2">
    <location>
        <begin position="1261"/>
        <end position="1282"/>
    </location>
</feature>
<feature type="compositionally biased region" description="Low complexity" evidence="2">
    <location>
        <begin position="1272"/>
        <end position="1282"/>
    </location>
</feature>
<feature type="region of interest" description="Disordered" evidence="2">
    <location>
        <begin position="867"/>
        <end position="888"/>
    </location>
</feature>
<dbReference type="EMBL" id="LDAU01000170">
    <property type="protein sequence ID" value="KRX01430.1"/>
    <property type="molecule type" value="Genomic_DNA"/>
</dbReference>